<gene>
    <name evidence="2" type="ORF">CCAX7_15310</name>
</gene>
<dbReference type="Gene3D" id="3.30.450.40">
    <property type="match status" value="1"/>
</dbReference>
<dbReference type="InterPro" id="IPR036457">
    <property type="entry name" value="PPM-type-like_dom_sf"/>
</dbReference>
<dbReference type="InterPro" id="IPR052016">
    <property type="entry name" value="Bact_Sigma-Reg"/>
</dbReference>
<dbReference type="PANTHER" id="PTHR43156">
    <property type="entry name" value="STAGE II SPORULATION PROTEIN E-RELATED"/>
    <property type="match status" value="1"/>
</dbReference>
<dbReference type="InterPro" id="IPR029016">
    <property type="entry name" value="GAF-like_dom_sf"/>
</dbReference>
<keyword evidence="3" id="KW-1185">Reference proteome</keyword>
<sequence>MQAPKPPTEAERLAALARYEILDSSPEEEFEEVTRLAARLCNAPIALISLVDHARQWFLSEVGMGVRETPLNMSICAHAILEPDVLVVPDTREDARFADNPLVTGDPHLRFYAGALLETDDGHALGTLCVLDYKTRGLTDEQKDVLRLLSGQVMKQLELRRLVRQQAQAIAEKEEARVMLDAAYAHEKQIAVTLQRSLLMDVADRTFPGLDVAALYEAAWSEADVGGDFYDLFTLSADEVAMVVGDVAGKGLGAAARTAEVKYALRAFHQEYPDPARTLTRLNNFICQFHDYSTEAEPRFVVLLLGVINIHTGVTTLAFAGAEPPILLREDGAVEIITGVGYPLGIFAGTDYETTVIHLAPGDTLLMATDGLTDARHDGEFLGQNGLANFIVQARGAATLKGLGQRVVDLAKEFAGGPMRDDMCLLLARRTSQ</sequence>
<dbReference type="Pfam" id="PF01590">
    <property type="entry name" value="GAF"/>
    <property type="match status" value="1"/>
</dbReference>
<organism evidence="2 3">
    <name type="scientific">Capsulimonas corticalis</name>
    <dbReference type="NCBI Taxonomy" id="2219043"/>
    <lineage>
        <taxon>Bacteria</taxon>
        <taxon>Bacillati</taxon>
        <taxon>Armatimonadota</taxon>
        <taxon>Armatimonadia</taxon>
        <taxon>Capsulimonadales</taxon>
        <taxon>Capsulimonadaceae</taxon>
        <taxon>Capsulimonas</taxon>
    </lineage>
</organism>
<reference evidence="2 3" key="1">
    <citation type="journal article" date="2019" name="Int. J. Syst. Evol. Microbiol.">
        <title>Capsulimonas corticalis gen. nov., sp. nov., an aerobic capsulated bacterium, of a novel bacterial order, Capsulimonadales ord. nov., of the class Armatimonadia of the phylum Armatimonadetes.</title>
        <authorList>
            <person name="Li J."/>
            <person name="Kudo C."/>
            <person name="Tonouchi A."/>
        </authorList>
    </citation>
    <scope>NUCLEOTIDE SEQUENCE [LARGE SCALE GENOMIC DNA]</scope>
    <source>
        <strain evidence="2 3">AX-7</strain>
    </source>
</reference>
<dbReference type="InterPro" id="IPR001932">
    <property type="entry name" value="PPM-type_phosphatase-like_dom"/>
</dbReference>
<proteinExistence type="predicted"/>
<keyword evidence="1" id="KW-0378">Hydrolase</keyword>
<evidence type="ECO:0000313" key="3">
    <source>
        <dbReference type="Proteomes" id="UP000287394"/>
    </source>
</evidence>
<dbReference type="Proteomes" id="UP000287394">
    <property type="component" value="Chromosome"/>
</dbReference>
<dbReference type="SMART" id="SM00331">
    <property type="entry name" value="PP2C_SIG"/>
    <property type="match status" value="1"/>
</dbReference>
<dbReference type="KEGG" id="ccot:CCAX7_15310"/>
<dbReference type="SUPFAM" id="SSF55781">
    <property type="entry name" value="GAF domain-like"/>
    <property type="match status" value="1"/>
</dbReference>
<dbReference type="SUPFAM" id="SSF81606">
    <property type="entry name" value="PP2C-like"/>
    <property type="match status" value="1"/>
</dbReference>
<dbReference type="AlphaFoldDB" id="A0A402CZ75"/>
<name>A0A402CZ75_9BACT</name>
<dbReference type="Pfam" id="PF07228">
    <property type="entry name" value="SpoIIE"/>
    <property type="match status" value="1"/>
</dbReference>
<evidence type="ECO:0000313" key="2">
    <source>
        <dbReference type="EMBL" id="BDI29480.1"/>
    </source>
</evidence>
<dbReference type="EMBL" id="AP025739">
    <property type="protein sequence ID" value="BDI29480.1"/>
    <property type="molecule type" value="Genomic_DNA"/>
</dbReference>
<dbReference type="RefSeq" id="WP_218025656.1">
    <property type="nucleotide sequence ID" value="NZ_AP025739.1"/>
</dbReference>
<dbReference type="SMART" id="SM00065">
    <property type="entry name" value="GAF"/>
    <property type="match status" value="1"/>
</dbReference>
<dbReference type="PANTHER" id="PTHR43156:SF2">
    <property type="entry name" value="STAGE II SPORULATION PROTEIN E"/>
    <property type="match status" value="1"/>
</dbReference>
<dbReference type="FunCoup" id="A0A402CZ75">
    <property type="interactions" value="49"/>
</dbReference>
<accession>A0A402CZ75</accession>
<dbReference type="Gene3D" id="3.60.40.10">
    <property type="entry name" value="PPM-type phosphatase domain"/>
    <property type="match status" value="1"/>
</dbReference>
<evidence type="ECO:0000256" key="1">
    <source>
        <dbReference type="ARBA" id="ARBA00022801"/>
    </source>
</evidence>
<dbReference type="GO" id="GO:0016791">
    <property type="term" value="F:phosphatase activity"/>
    <property type="evidence" value="ECO:0007669"/>
    <property type="project" value="TreeGrafter"/>
</dbReference>
<dbReference type="InterPro" id="IPR003018">
    <property type="entry name" value="GAF"/>
</dbReference>
<protein>
    <submittedName>
        <fullName evidence="2">Uncharacterized protein</fullName>
    </submittedName>
</protein>